<accession>A0A8G2BUF3</accession>
<dbReference type="Pfam" id="PF01103">
    <property type="entry name" value="Omp85"/>
    <property type="match status" value="1"/>
</dbReference>
<gene>
    <name evidence="4" type="ORF">SAMN05444001_102176</name>
</gene>
<protein>
    <submittedName>
        <fullName evidence="4">Surface antigen</fullName>
    </submittedName>
</protein>
<organism evidence="4 5">
    <name type="scientific">Parabacteroides chinchillae</name>
    <dbReference type="NCBI Taxonomy" id="871327"/>
    <lineage>
        <taxon>Bacteria</taxon>
        <taxon>Pseudomonadati</taxon>
        <taxon>Bacteroidota</taxon>
        <taxon>Bacteroidia</taxon>
        <taxon>Bacteroidales</taxon>
        <taxon>Tannerellaceae</taxon>
        <taxon>Parabacteroides</taxon>
    </lineage>
</organism>
<dbReference type="Proteomes" id="UP000236725">
    <property type="component" value="Unassembled WGS sequence"/>
</dbReference>
<keyword evidence="5" id="KW-1185">Reference proteome</keyword>
<sequence>MFYKGFLIFAGIIGMISLQSLYAQQGINSSQSSVSNISATSQDTIIAPPSPEPLMIDGKPMNEKQRNRYYKQLRKDSIRAKKNVWWSILGGPSYTPEASLGVGGAVLASFRLNKNDTISQRSFIPAGFNITLNGTMVFAGAGTLFFNENKFRIYISYGYRNEPSHYFGKGYENIEHTEKSDSTTKFHKSYFQLYPRFVWEIKPHLYTGALFDINYTKSTDINPVMQADPYFQKFKLKYVNIGLGGLIQYDTRNDVATPSSGMLLSGIARVYSKYFGGAYNYGMFDLEYRQFQQVFRPRSTLAWVARSLISVGDIPFTELPSFGSPFDLRGYYWGKYRDKTMAYAILEYRHMFGSVEKYKSGNFWAKCGFVGWIGTGTIGNAPVVDWSKWKFNYGVGLRIQMQPGKNFRLDVGKDPNQKGMAVYMNMTEAF</sequence>
<dbReference type="RefSeq" id="WP_103982454.1">
    <property type="nucleotide sequence ID" value="NZ_FNVS01000002.1"/>
</dbReference>
<dbReference type="Gene3D" id="2.40.160.50">
    <property type="entry name" value="membrane protein fhac: a member of the omp85/tpsb transporter family"/>
    <property type="match status" value="1"/>
</dbReference>
<proteinExistence type="predicted"/>
<evidence type="ECO:0000256" key="2">
    <source>
        <dbReference type="ARBA" id="ARBA00023136"/>
    </source>
</evidence>
<dbReference type="EMBL" id="FNVS01000002">
    <property type="protein sequence ID" value="SEF54425.1"/>
    <property type="molecule type" value="Genomic_DNA"/>
</dbReference>
<keyword evidence="2" id="KW-0472">Membrane</keyword>
<comment type="subcellular location">
    <subcellularLocation>
        <location evidence="1">Membrane</location>
    </subcellularLocation>
</comment>
<evidence type="ECO:0000313" key="4">
    <source>
        <dbReference type="EMBL" id="SEF54425.1"/>
    </source>
</evidence>
<evidence type="ECO:0000313" key="5">
    <source>
        <dbReference type="Proteomes" id="UP000236725"/>
    </source>
</evidence>
<evidence type="ECO:0000259" key="3">
    <source>
        <dbReference type="Pfam" id="PF01103"/>
    </source>
</evidence>
<dbReference type="InterPro" id="IPR000184">
    <property type="entry name" value="Bac_surfAg_D15"/>
</dbReference>
<comment type="caution">
    <text evidence="4">The sequence shown here is derived from an EMBL/GenBank/DDBJ whole genome shotgun (WGS) entry which is preliminary data.</text>
</comment>
<dbReference type="GO" id="GO:0019867">
    <property type="term" value="C:outer membrane"/>
    <property type="evidence" value="ECO:0007669"/>
    <property type="project" value="InterPro"/>
</dbReference>
<evidence type="ECO:0000256" key="1">
    <source>
        <dbReference type="ARBA" id="ARBA00004370"/>
    </source>
</evidence>
<feature type="domain" description="Bacterial surface antigen (D15)" evidence="3">
    <location>
        <begin position="178"/>
        <end position="413"/>
    </location>
</feature>
<reference evidence="4 5" key="1">
    <citation type="submission" date="2016-10" db="EMBL/GenBank/DDBJ databases">
        <authorList>
            <person name="Varghese N."/>
            <person name="Submissions S."/>
        </authorList>
    </citation>
    <scope>NUCLEOTIDE SEQUENCE [LARGE SCALE GENOMIC DNA]</scope>
    <source>
        <strain evidence="4 5">DSM 29073</strain>
    </source>
</reference>
<name>A0A8G2BUF3_9BACT</name>
<dbReference type="AlphaFoldDB" id="A0A8G2BUF3"/>